<evidence type="ECO:0000313" key="1">
    <source>
        <dbReference type="EMBL" id="MDT7042079.1"/>
    </source>
</evidence>
<organism evidence="1 2">
    <name type="scientific">Candidatus Nitronereus thalassa</name>
    <dbReference type="NCBI Taxonomy" id="3020898"/>
    <lineage>
        <taxon>Bacteria</taxon>
        <taxon>Pseudomonadati</taxon>
        <taxon>Nitrospirota</taxon>
        <taxon>Nitrospiria</taxon>
        <taxon>Nitrospirales</taxon>
        <taxon>Nitrospiraceae</taxon>
        <taxon>Candidatus Nitronereus</taxon>
    </lineage>
</organism>
<dbReference type="RefSeq" id="WP_313832437.1">
    <property type="nucleotide sequence ID" value="NZ_JAQOUE010000001.1"/>
</dbReference>
<proteinExistence type="predicted"/>
<reference evidence="1 2" key="1">
    <citation type="journal article" date="2023" name="ISME J.">
        <title>Cultivation and genomic characterization of novel and ubiquitous marine nitrite-oxidizing bacteria from the Nitrospirales.</title>
        <authorList>
            <person name="Mueller A.J."/>
            <person name="Daebeler A."/>
            <person name="Herbold C.W."/>
            <person name="Kirkegaard R.H."/>
            <person name="Daims H."/>
        </authorList>
    </citation>
    <scope>NUCLEOTIDE SEQUENCE [LARGE SCALE GENOMIC DNA]</scope>
    <source>
        <strain evidence="1 2">EB</strain>
    </source>
</reference>
<evidence type="ECO:0008006" key="3">
    <source>
        <dbReference type="Google" id="ProtNLM"/>
    </source>
</evidence>
<gene>
    <name evidence="1" type="ORF">PPG34_06915</name>
</gene>
<dbReference type="Proteomes" id="UP001250932">
    <property type="component" value="Unassembled WGS sequence"/>
</dbReference>
<evidence type="ECO:0000313" key="2">
    <source>
        <dbReference type="Proteomes" id="UP001250932"/>
    </source>
</evidence>
<accession>A0ABU3K6L9</accession>
<keyword evidence="2" id="KW-1185">Reference proteome</keyword>
<name>A0ABU3K6L9_9BACT</name>
<comment type="caution">
    <text evidence="1">The sequence shown here is derived from an EMBL/GenBank/DDBJ whole genome shotgun (WGS) entry which is preliminary data.</text>
</comment>
<dbReference type="EMBL" id="JAQOUE010000001">
    <property type="protein sequence ID" value="MDT7042079.1"/>
    <property type="molecule type" value="Genomic_DNA"/>
</dbReference>
<sequence length="347" mass="40073">MELEVYQFISRKNVENRSLGGINTSPKQRPDLKFQIQFEIIDKSFEVNFAQLIPSSPSAGAYEYIDPYVDVYMKERWPKCIKGKANLNIASSEQLDNEILKMVLPYLRFACWHLKEHVADLKKDKDQFSTQKAYRREYLGHQMFDFDGNRRPSASEKFCLTDIGEYIGPGVASIVGHTPFGQLNEFVWSQIMPIENPTDVATDLPRIREKLNEIRKHYNTYNELNDARRLLSNGELRSAIRAAASSIDAILRYYCVIWGAVFPAQGLQFHDKIEKVLQEASKPSFKKLDPANSQKLLYLYRARNSMHEGDCYYKDNSGKTVNINKRDQVGELVRAAEEFTLWMDSLV</sequence>
<protein>
    <recommendedName>
        <fullName evidence="3">Apea-like HEPN domain-containing protein</fullName>
    </recommendedName>
</protein>